<accession>A0A816TMB2</accession>
<feature type="compositionally biased region" description="Polar residues" evidence="1">
    <location>
        <begin position="767"/>
        <end position="788"/>
    </location>
</feature>
<evidence type="ECO:0000313" key="2">
    <source>
        <dbReference type="EMBL" id="CAF2099968.1"/>
    </source>
</evidence>
<reference evidence="2" key="1">
    <citation type="submission" date="2021-02" db="EMBL/GenBank/DDBJ databases">
        <authorList>
            <person name="Nowell W R."/>
        </authorList>
    </citation>
    <scope>NUCLEOTIDE SEQUENCE</scope>
</reference>
<evidence type="ECO:0000256" key="1">
    <source>
        <dbReference type="SAM" id="MobiDB-lite"/>
    </source>
</evidence>
<proteinExistence type="predicted"/>
<feature type="region of interest" description="Disordered" evidence="1">
    <location>
        <begin position="746"/>
        <end position="792"/>
    </location>
</feature>
<organism evidence="2 3">
    <name type="scientific">Rotaria magnacalcarata</name>
    <dbReference type="NCBI Taxonomy" id="392030"/>
    <lineage>
        <taxon>Eukaryota</taxon>
        <taxon>Metazoa</taxon>
        <taxon>Spiralia</taxon>
        <taxon>Gnathifera</taxon>
        <taxon>Rotifera</taxon>
        <taxon>Eurotatoria</taxon>
        <taxon>Bdelloidea</taxon>
        <taxon>Philodinida</taxon>
        <taxon>Philodinidae</taxon>
        <taxon>Rotaria</taxon>
    </lineage>
</organism>
<dbReference type="AlphaFoldDB" id="A0A816TMB2"/>
<protein>
    <submittedName>
        <fullName evidence="2">Uncharacterized protein</fullName>
    </submittedName>
</protein>
<gene>
    <name evidence="2" type="ORF">WKI299_LOCUS20035</name>
</gene>
<dbReference type="EMBL" id="CAJNRF010008261">
    <property type="protein sequence ID" value="CAF2099968.1"/>
    <property type="molecule type" value="Genomic_DNA"/>
</dbReference>
<dbReference type="PANTHER" id="PTHR47839">
    <property type="entry name" value="DOMAIN PROTEIN, PUTATIVE (AFU_ORTHOLOGUE AFUA_6G04830)-RELATED"/>
    <property type="match status" value="1"/>
</dbReference>
<dbReference type="InterPro" id="IPR022155">
    <property type="entry name" value="DUF3684"/>
</dbReference>
<dbReference type="Proteomes" id="UP000663856">
    <property type="component" value="Unassembled WGS sequence"/>
</dbReference>
<feature type="compositionally biased region" description="Polar residues" evidence="1">
    <location>
        <begin position="748"/>
        <end position="759"/>
    </location>
</feature>
<evidence type="ECO:0000313" key="3">
    <source>
        <dbReference type="Proteomes" id="UP000663856"/>
    </source>
</evidence>
<dbReference type="Pfam" id="PF12449">
    <property type="entry name" value="DUF3684"/>
    <property type="match status" value="1"/>
</dbReference>
<sequence length="1017" mass="116326">MLPLPSNTLPRDITAVFSKDQLENQLSLTPLKLIDLVNSYCKGDMSRLISDPKLNPYFLSFVSTSLSQITKQQLTQIKQILSKCVCIPTTKGMKIPRESFIPSELTSPELPVVSLNIIQTDTDNNEQLSQDLENPVTLLFLKQIGCRIFNIHAWADNRVGSDRFPDLKKLIRLLMKERDNMTEEDFAELKVKKIFTGTTLEGTEETKQLYIPGELHFPSVAASLGWCTLPIIDWLDINPQSSEFAFLKEIGVQETPDLKKVLERITQEHTEKQQKQTSNAQYEISLTLEFFAEKFKQYYLKSWKKDSHGEYPFLPSYSPGKTIDECNRNNVILCAAKQVFTAVNPLFPSLLPEVVKLFQRHFDISSLGIEGRPTLKQAFNAMMERKNDLLTEQSASRIFAYLNTIALPNETFKREISQFRFIPLQDNSNGTKLVKPSEVFIRTNVTSSKTTIANVHNFVSRGLIDYVDFGVDANAFLNNMGVCNYPRPADLAELLIQRQATYFANINNDKDLLNKKALFYMDCLRRLAYYVDGSNELDSEPLNTRLRTNAWCLGYQTVVDANGTNEKRLKIVKPNEIYLEDNSVYSMQLYPLLPPNKELEKLYEHFGSQWLSKCVKENPKILDATSLRYRDIANKLATFVLKKPEEHVQNIRDKLELSIEELKREGIPVERLLENTPDIPKLDRMTELVKEHPVEPVIQHPIGPVMQHPVGPFIEQPSTPVVEKKPGFVQMILGFLFGRGRNNHVHPVNSTPLNTNTKMSMEDENTESTPTTNLDNANKSTEQNNRIPSITGVGGDSIEYDYSIKAPPNMPNFKSKMGAVEAQLPEILKGQSYKHPQLTQLAHTETKISTSCEQIPAIKMIRTKHTFHSIPLYIEDGVKLTDRMLDHAKQLSYLLRCLATHVFKADVKNLHIFRDIKTDKIAFNFGGAIFFNLRYFEQVYADELEPLLQQLSSSKPLIHTIVNFYFMVYCHELSHNIAKGHDEAFVQCIERVAVRFMTDKDMLLEHFSFKDSMKNLN</sequence>
<comment type="caution">
    <text evidence="2">The sequence shown here is derived from an EMBL/GenBank/DDBJ whole genome shotgun (WGS) entry which is preliminary data.</text>
</comment>
<name>A0A816TMB2_9BILA</name>
<dbReference type="PANTHER" id="PTHR47839:SF1">
    <property type="entry name" value="DOMAIN PROTEIN, PUTATIVE (AFU_ORTHOLOGUE AFUA_6G04830)-RELATED"/>
    <property type="match status" value="1"/>
</dbReference>